<dbReference type="Pfam" id="PF06170">
    <property type="entry name" value="DUF983"/>
    <property type="match status" value="1"/>
</dbReference>
<dbReference type="RefSeq" id="WP_051657309.1">
    <property type="nucleotide sequence ID" value="NZ_FTNE01000015.1"/>
</dbReference>
<evidence type="ECO:0000313" key="3">
    <source>
        <dbReference type="Proteomes" id="UP000186308"/>
    </source>
</evidence>
<feature type="transmembrane region" description="Helical" evidence="1">
    <location>
        <begin position="108"/>
        <end position="126"/>
    </location>
</feature>
<keyword evidence="1" id="KW-0812">Transmembrane</keyword>
<organism evidence="2 3">
    <name type="scientific">Acidiphilium rubrum</name>
    <dbReference type="NCBI Taxonomy" id="526"/>
    <lineage>
        <taxon>Bacteria</taxon>
        <taxon>Pseudomonadati</taxon>
        <taxon>Pseudomonadota</taxon>
        <taxon>Alphaproteobacteria</taxon>
        <taxon>Acetobacterales</taxon>
        <taxon>Acidocellaceae</taxon>
        <taxon>Acidiphilium</taxon>
    </lineage>
</organism>
<dbReference type="EMBL" id="FTNE01000015">
    <property type="protein sequence ID" value="SIR08688.1"/>
    <property type="molecule type" value="Genomic_DNA"/>
</dbReference>
<evidence type="ECO:0000256" key="1">
    <source>
        <dbReference type="SAM" id="Phobius"/>
    </source>
</evidence>
<keyword evidence="1" id="KW-1133">Transmembrane helix</keyword>
<evidence type="ECO:0000313" key="2">
    <source>
        <dbReference type="EMBL" id="SIR08688.1"/>
    </source>
</evidence>
<keyword evidence="1" id="KW-0472">Membrane</keyword>
<dbReference type="OrthoDB" id="9799456at2"/>
<name>A0A8G2FE03_ACIRU</name>
<feature type="transmembrane region" description="Helical" evidence="1">
    <location>
        <begin position="76"/>
        <end position="96"/>
    </location>
</feature>
<gene>
    <name evidence="2" type="ORF">SAMN05421828_11518</name>
</gene>
<accession>A0A8G2FE03</accession>
<dbReference type="AlphaFoldDB" id="A0A8G2FE03"/>
<comment type="caution">
    <text evidence="2">The sequence shown here is derived from an EMBL/GenBank/DDBJ whole genome shotgun (WGS) entry which is preliminary data.</text>
</comment>
<keyword evidence="3" id="KW-1185">Reference proteome</keyword>
<sequence>MTAPPKLTLPAQRWSRRPPSRVPTFTMPGWGRALARGAAMRCPACGQASAFANWFVIRARCPHCDAPLGLVPCDTLPPYLTIVIGLAIIGAGLLIADRDGGLRYTTSLIVFIPLAIVLQLSLQRPIKGIVLAMMMKLDLIRSGIGPDDPNPAVR</sequence>
<reference evidence="2 3" key="1">
    <citation type="submission" date="2017-01" db="EMBL/GenBank/DDBJ databases">
        <authorList>
            <person name="Varghese N."/>
            <person name="Submissions S."/>
        </authorList>
    </citation>
    <scope>NUCLEOTIDE SEQUENCE [LARGE SCALE GENOMIC DNA]</scope>
    <source>
        <strain evidence="2 3">ATCC 35905</strain>
    </source>
</reference>
<dbReference type="InterPro" id="IPR009325">
    <property type="entry name" value="DUF983"/>
</dbReference>
<dbReference type="Proteomes" id="UP000186308">
    <property type="component" value="Unassembled WGS sequence"/>
</dbReference>
<protein>
    <submittedName>
        <fullName evidence="2">Uncharacterized conserved protein, DUF983 family</fullName>
    </submittedName>
</protein>
<proteinExistence type="predicted"/>